<dbReference type="CDD" id="cd00833">
    <property type="entry name" value="PKS"/>
    <property type="match status" value="1"/>
</dbReference>
<dbReference type="InterPro" id="IPR014043">
    <property type="entry name" value="Acyl_transferase_dom"/>
</dbReference>
<dbReference type="PROSITE" id="PS52004">
    <property type="entry name" value="KS3_2"/>
    <property type="match status" value="1"/>
</dbReference>
<dbReference type="InterPro" id="IPR013968">
    <property type="entry name" value="PKS_KR"/>
</dbReference>
<comment type="catalytic activity">
    <reaction evidence="31">
        <text>acetyl-[ACP] + malonyl-[ACP] + H(+) = 3-oxobutanoyl-[ACP] + holo-[ACP] + CO2</text>
        <dbReference type="Rhea" id="RHEA:41800"/>
        <dbReference type="Rhea" id="RHEA-COMP:9621"/>
        <dbReference type="Rhea" id="RHEA-COMP:9623"/>
        <dbReference type="Rhea" id="RHEA-COMP:9625"/>
        <dbReference type="Rhea" id="RHEA-COMP:9685"/>
        <dbReference type="ChEBI" id="CHEBI:15378"/>
        <dbReference type="ChEBI" id="CHEBI:16526"/>
        <dbReference type="ChEBI" id="CHEBI:64479"/>
        <dbReference type="ChEBI" id="CHEBI:78446"/>
        <dbReference type="ChEBI" id="CHEBI:78449"/>
        <dbReference type="ChEBI" id="CHEBI:78450"/>
    </reaction>
    <physiologicalReaction direction="left-to-right" evidence="31">
        <dbReference type="Rhea" id="RHEA:41801"/>
    </physiologicalReaction>
</comment>
<comment type="catalytic activity">
    <reaction evidence="11">
        <text>(3R)-hydroxyoctanoyl-[ACP] = (2E)-octenoyl-[ACP] + H2O</text>
        <dbReference type="Rhea" id="RHEA:41844"/>
        <dbReference type="Rhea" id="RHEA-COMP:9634"/>
        <dbReference type="Rhea" id="RHEA-COMP:9635"/>
        <dbReference type="ChEBI" id="CHEBI:15377"/>
        <dbReference type="ChEBI" id="CHEBI:78461"/>
        <dbReference type="ChEBI" id="CHEBI:78462"/>
    </reaction>
    <physiologicalReaction direction="left-to-right" evidence="11">
        <dbReference type="Rhea" id="RHEA:41845"/>
    </physiologicalReaction>
</comment>
<comment type="catalytic activity">
    <reaction evidence="37">
        <text>3-oxohexanoyl-[ACP] + NADPH + H(+) = (3R)-hydroxyhexanoyl-[ACP] + NADP(+)</text>
        <dbReference type="Rhea" id="RHEA:41824"/>
        <dbReference type="Rhea" id="RHEA-COMP:9629"/>
        <dbReference type="Rhea" id="RHEA-COMP:9630"/>
        <dbReference type="ChEBI" id="CHEBI:15378"/>
        <dbReference type="ChEBI" id="CHEBI:57783"/>
        <dbReference type="ChEBI" id="CHEBI:58349"/>
        <dbReference type="ChEBI" id="CHEBI:78456"/>
        <dbReference type="ChEBI" id="CHEBI:78457"/>
    </reaction>
    <physiologicalReaction direction="left-to-right" evidence="37">
        <dbReference type="Rhea" id="RHEA:41825"/>
    </physiologicalReaction>
</comment>
<comment type="catalytic activity">
    <reaction evidence="27">
        <text>dodecanoyl-[ACP] + malonyl-[ACP] + H(+) = 3-oxotetradecanoyl-[ACP] + holo-[ACP] + CO2</text>
        <dbReference type="Rhea" id="RHEA:41884"/>
        <dbReference type="Rhea" id="RHEA-COMP:9623"/>
        <dbReference type="Rhea" id="RHEA-COMP:9644"/>
        <dbReference type="Rhea" id="RHEA-COMP:9645"/>
        <dbReference type="Rhea" id="RHEA-COMP:9685"/>
        <dbReference type="ChEBI" id="CHEBI:15378"/>
        <dbReference type="ChEBI" id="CHEBI:16526"/>
        <dbReference type="ChEBI" id="CHEBI:64479"/>
        <dbReference type="ChEBI" id="CHEBI:65264"/>
        <dbReference type="ChEBI" id="CHEBI:78449"/>
        <dbReference type="ChEBI" id="CHEBI:78473"/>
    </reaction>
    <physiologicalReaction direction="left-to-right" evidence="27">
        <dbReference type="Rhea" id="RHEA:41885"/>
    </physiologicalReaction>
</comment>
<dbReference type="SMART" id="SM00826">
    <property type="entry name" value="PKS_DH"/>
    <property type="match status" value="1"/>
</dbReference>
<accession>A0AA49GLB2</accession>
<evidence type="ECO:0000256" key="42">
    <source>
        <dbReference type="ARBA" id="ARBA00049019"/>
    </source>
</evidence>
<evidence type="ECO:0000256" key="27">
    <source>
        <dbReference type="ARBA" id="ARBA00047578"/>
    </source>
</evidence>
<feature type="region of interest" description="C-terminal hotdog fold" evidence="52">
    <location>
        <begin position="1067"/>
        <end position="1212"/>
    </location>
</feature>
<dbReference type="InterPro" id="IPR020807">
    <property type="entry name" value="PKS_DH"/>
</dbReference>
<keyword evidence="9" id="KW-0511">Multifunctional enzyme</keyword>
<dbReference type="GO" id="GO:0006633">
    <property type="term" value="P:fatty acid biosynthetic process"/>
    <property type="evidence" value="ECO:0007669"/>
    <property type="project" value="InterPro"/>
</dbReference>
<evidence type="ECO:0000256" key="29">
    <source>
        <dbReference type="ARBA" id="ARBA00047897"/>
    </source>
</evidence>
<comment type="catalytic activity">
    <reaction evidence="33">
        <text>(2E)-dodecenoyl-[ACP] + NADPH + H(+) = dodecanoyl-[ACP] + NADP(+)</text>
        <dbReference type="Rhea" id="RHEA:41880"/>
        <dbReference type="Rhea" id="RHEA-COMP:9643"/>
        <dbReference type="Rhea" id="RHEA-COMP:9644"/>
        <dbReference type="ChEBI" id="CHEBI:15378"/>
        <dbReference type="ChEBI" id="CHEBI:57783"/>
        <dbReference type="ChEBI" id="CHEBI:58349"/>
        <dbReference type="ChEBI" id="CHEBI:65264"/>
        <dbReference type="ChEBI" id="CHEBI:78472"/>
    </reaction>
    <physiologicalReaction direction="left-to-right" evidence="33">
        <dbReference type="Rhea" id="RHEA:41881"/>
    </physiologicalReaction>
</comment>
<comment type="catalytic activity">
    <reaction evidence="32">
        <text>hexadecanoyl-[ACP] + malonyl-[ACP] + H(+) = 3-oxooctadecanoyl-[ACP] + holo-[ACP] + CO2</text>
        <dbReference type="Rhea" id="RHEA:41916"/>
        <dbReference type="Rhea" id="RHEA-COMP:9623"/>
        <dbReference type="Rhea" id="RHEA-COMP:9652"/>
        <dbReference type="Rhea" id="RHEA-COMP:9653"/>
        <dbReference type="Rhea" id="RHEA-COMP:9685"/>
        <dbReference type="ChEBI" id="CHEBI:15378"/>
        <dbReference type="ChEBI" id="CHEBI:16526"/>
        <dbReference type="ChEBI" id="CHEBI:64479"/>
        <dbReference type="ChEBI" id="CHEBI:78449"/>
        <dbReference type="ChEBI" id="CHEBI:78483"/>
        <dbReference type="ChEBI" id="CHEBI:78487"/>
    </reaction>
    <physiologicalReaction direction="left-to-right" evidence="32">
        <dbReference type="Rhea" id="RHEA:41917"/>
    </physiologicalReaction>
</comment>
<comment type="catalytic activity">
    <reaction evidence="23">
        <text>a (3R)-hydroxyacyl-[ACP] + NADP(+) = a 3-oxoacyl-[ACP] + NADPH + H(+)</text>
        <dbReference type="Rhea" id="RHEA:17397"/>
        <dbReference type="Rhea" id="RHEA-COMP:9916"/>
        <dbReference type="Rhea" id="RHEA-COMP:9945"/>
        <dbReference type="ChEBI" id="CHEBI:15378"/>
        <dbReference type="ChEBI" id="CHEBI:57783"/>
        <dbReference type="ChEBI" id="CHEBI:58349"/>
        <dbReference type="ChEBI" id="CHEBI:78776"/>
        <dbReference type="ChEBI" id="CHEBI:78827"/>
        <dbReference type="EC" id="1.1.1.100"/>
    </reaction>
    <physiologicalReaction direction="right-to-left" evidence="23">
        <dbReference type="Rhea" id="RHEA:17399"/>
    </physiologicalReaction>
</comment>
<evidence type="ECO:0000256" key="41">
    <source>
        <dbReference type="ARBA" id="ARBA00048935"/>
    </source>
</evidence>
<feature type="domain" description="PKS/mFAS DH" evidence="56">
    <location>
        <begin position="929"/>
        <end position="1212"/>
    </location>
</feature>
<dbReference type="InterPro" id="IPR049900">
    <property type="entry name" value="PKS_mFAS_DH"/>
</dbReference>
<evidence type="ECO:0000256" key="25">
    <source>
        <dbReference type="ARBA" id="ARBA00047451"/>
    </source>
</evidence>
<comment type="catalytic activity">
    <reaction evidence="14">
        <text>(3R)-hydroxydecanoyl-[ACP] = (2E)-decenoyl-[ACP] + H2O</text>
        <dbReference type="Rhea" id="RHEA:41860"/>
        <dbReference type="Rhea" id="RHEA-COMP:9638"/>
        <dbReference type="Rhea" id="RHEA-COMP:9639"/>
        <dbReference type="ChEBI" id="CHEBI:15377"/>
        <dbReference type="ChEBI" id="CHEBI:78466"/>
        <dbReference type="ChEBI" id="CHEBI:78467"/>
    </reaction>
    <physiologicalReaction direction="left-to-right" evidence="14">
        <dbReference type="Rhea" id="RHEA:41861"/>
    </physiologicalReaction>
</comment>
<reference evidence="57" key="1">
    <citation type="journal article" date="2023" name="Comput. Struct. Biotechnol. J.">
        <title>Discovery of a novel marine Bacteroidetes with a rich repertoire of carbohydrate-active enzymes.</title>
        <authorList>
            <person name="Chen B."/>
            <person name="Liu G."/>
            <person name="Chen Q."/>
            <person name="Wang H."/>
            <person name="Liu L."/>
            <person name="Tang K."/>
        </authorList>
    </citation>
    <scope>NUCLEOTIDE SEQUENCE</scope>
    <source>
        <strain evidence="57">TK19036</strain>
    </source>
</reference>
<evidence type="ECO:0000256" key="23">
    <source>
        <dbReference type="ARBA" id="ARBA00047400"/>
    </source>
</evidence>
<comment type="catalytic activity">
    <reaction evidence="13">
        <text>(3R)-hydroxyhexanoyl-[ACP] = (2E)-hexenoyl-[ACP] + H2O</text>
        <dbReference type="Rhea" id="RHEA:41828"/>
        <dbReference type="Rhea" id="RHEA-COMP:9630"/>
        <dbReference type="Rhea" id="RHEA-COMP:9631"/>
        <dbReference type="ChEBI" id="CHEBI:15377"/>
        <dbReference type="ChEBI" id="CHEBI:78457"/>
        <dbReference type="ChEBI" id="CHEBI:78458"/>
    </reaction>
    <physiologicalReaction direction="left-to-right" evidence="13">
        <dbReference type="Rhea" id="RHEA:41829"/>
    </physiologicalReaction>
</comment>
<dbReference type="Pfam" id="PF22621">
    <property type="entry name" value="CurL-like_PKS_C"/>
    <property type="match status" value="1"/>
</dbReference>
<evidence type="ECO:0000256" key="8">
    <source>
        <dbReference type="ARBA" id="ARBA00023239"/>
    </source>
</evidence>
<dbReference type="SMART" id="SM00827">
    <property type="entry name" value="PKS_AT"/>
    <property type="match status" value="1"/>
</dbReference>
<dbReference type="SUPFAM" id="SSF51735">
    <property type="entry name" value="NAD(P)-binding Rossmann-fold domains"/>
    <property type="match status" value="3"/>
</dbReference>
<evidence type="ECO:0000256" key="19">
    <source>
        <dbReference type="ARBA" id="ARBA00023402"/>
    </source>
</evidence>
<comment type="catalytic activity">
    <reaction evidence="25">
        <text>tetradecanoyl-[ACP] + malonyl-[ACP] + H(+) = 3-oxohexadecanoyl-[ACP] + holo-[ACP] + CO2</text>
        <dbReference type="Rhea" id="RHEA:41900"/>
        <dbReference type="Rhea" id="RHEA-COMP:9623"/>
        <dbReference type="Rhea" id="RHEA-COMP:9648"/>
        <dbReference type="Rhea" id="RHEA-COMP:9649"/>
        <dbReference type="Rhea" id="RHEA-COMP:9685"/>
        <dbReference type="ChEBI" id="CHEBI:15378"/>
        <dbReference type="ChEBI" id="CHEBI:16526"/>
        <dbReference type="ChEBI" id="CHEBI:64479"/>
        <dbReference type="ChEBI" id="CHEBI:78449"/>
        <dbReference type="ChEBI" id="CHEBI:78477"/>
        <dbReference type="ChEBI" id="CHEBI:78478"/>
    </reaction>
    <physiologicalReaction direction="left-to-right" evidence="25">
        <dbReference type="Rhea" id="RHEA:41901"/>
    </physiologicalReaction>
</comment>
<comment type="catalytic activity">
    <reaction evidence="18">
        <text>(3R)-hydroxyhexadecanoyl-[ACP] = (2E)-hexadecenoyl-[ACP] + H2O</text>
        <dbReference type="Rhea" id="RHEA:41908"/>
        <dbReference type="Rhea" id="RHEA-COMP:9650"/>
        <dbReference type="Rhea" id="RHEA-COMP:9651"/>
        <dbReference type="ChEBI" id="CHEBI:15377"/>
        <dbReference type="ChEBI" id="CHEBI:78480"/>
        <dbReference type="ChEBI" id="CHEBI:78481"/>
    </reaction>
    <physiologicalReaction direction="left-to-right" evidence="18">
        <dbReference type="Rhea" id="RHEA:41909"/>
    </physiologicalReaction>
</comment>
<comment type="catalytic activity">
    <reaction evidence="48">
        <text>butanoyl-[ACP] + malonyl-[ACP] + H(+) = 3-oxohexanoyl-[ACP] + holo-[ACP] + CO2</text>
        <dbReference type="Rhea" id="RHEA:41820"/>
        <dbReference type="Rhea" id="RHEA-COMP:9623"/>
        <dbReference type="Rhea" id="RHEA-COMP:9628"/>
        <dbReference type="Rhea" id="RHEA-COMP:9629"/>
        <dbReference type="Rhea" id="RHEA-COMP:9685"/>
        <dbReference type="ChEBI" id="CHEBI:15378"/>
        <dbReference type="ChEBI" id="CHEBI:16526"/>
        <dbReference type="ChEBI" id="CHEBI:64479"/>
        <dbReference type="ChEBI" id="CHEBI:78449"/>
        <dbReference type="ChEBI" id="CHEBI:78454"/>
        <dbReference type="ChEBI" id="CHEBI:78456"/>
    </reaction>
    <physiologicalReaction direction="left-to-right" evidence="48">
        <dbReference type="Rhea" id="RHEA:41821"/>
    </physiologicalReaction>
</comment>
<evidence type="ECO:0000256" key="16">
    <source>
        <dbReference type="ARBA" id="ARBA00023398"/>
    </source>
</evidence>
<comment type="catalytic activity">
    <reaction evidence="17">
        <text>(3R)-hydroxyoctadecanoyl-[ACP] = (2E)-octadecenoyl-[ACP] + H2O</text>
        <dbReference type="Rhea" id="RHEA:41924"/>
        <dbReference type="Rhea" id="RHEA-COMP:9654"/>
        <dbReference type="Rhea" id="RHEA-COMP:9655"/>
        <dbReference type="ChEBI" id="CHEBI:15377"/>
        <dbReference type="ChEBI" id="CHEBI:78488"/>
        <dbReference type="ChEBI" id="CHEBI:78489"/>
    </reaction>
    <physiologicalReaction direction="left-to-right" evidence="17">
        <dbReference type="Rhea" id="RHEA:41925"/>
    </physiologicalReaction>
</comment>
<evidence type="ECO:0000256" key="45">
    <source>
        <dbReference type="ARBA" id="ARBA00049263"/>
    </source>
</evidence>
<dbReference type="PROSITE" id="PS00606">
    <property type="entry name" value="KS3_1"/>
    <property type="match status" value="1"/>
</dbReference>
<dbReference type="Gene3D" id="3.40.50.1820">
    <property type="entry name" value="alpha/beta hydrolase"/>
    <property type="match status" value="1"/>
</dbReference>
<dbReference type="Pfam" id="PF21089">
    <property type="entry name" value="PKS_DH_N"/>
    <property type="match status" value="1"/>
</dbReference>
<dbReference type="InterPro" id="IPR049552">
    <property type="entry name" value="PKS_DH_N"/>
</dbReference>
<evidence type="ECO:0000256" key="38">
    <source>
        <dbReference type="ARBA" id="ARBA00048650"/>
    </source>
</evidence>
<comment type="catalytic activity">
    <reaction evidence="21">
        <text>3-oxooctadecanoyl-[ACP] + NADPH + H(+) = (3R)-hydroxyoctadecanoyl-[ACP] + NADP(+)</text>
        <dbReference type="Rhea" id="RHEA:41920"/>
        <dbReference type="Rhea" id="RHEA-COMP:9653"/>
        <dbReference type="Rhea" id="RHEA-COMP:9654"/>
        <dbReference type="ChEBI" id="CHEBI:15378"/>
        <dbReference type="ChEBI" id="CHEBI:57783"/>
        <dbReference type="ChEBI" id="CHEBI:58349"/>
        <dbReference type="ChEBI" id="CHEBI:78487"/>
        <dbReference type="ChEBI" id="CHEBI:78488"/>
    </reaction>
    <physiologicalReaction direction="left-to-right" evidence="21">
        <dbReference type="Rhea" id="RHEA:41921"/>
    </physiologicalReaction>
</comment>
<dbReference type="GO" id="GO:0016297">
    <property type="term" value="F:fatty acyl-[ACP] hydrolase activity"/>
    <property type="evidence" value="ECO:0007669"/>
    <property type="project" value="UniProtKB-EC"/>
</dbReference>
<comment type="catalytic activity">
    <reaction evidence="50">
        <text>octanoyl-[ACP] + malonyl-[ACP] + H(+) = 3-oxodecanoyl-[ACP] + holo-[ACP] + CO2</text>
        <dbReference type="Rhea" id="RHEA:41852"/>
        <dbReference type="Rhea" id="RHEA-COMP:9623"/>
        <dbReference type="Rhea" id="RHEA-COMP:9636"/>
        <dbReference type="Rhea" id="RHEA-COMP:9637"/>
        <dbReference type="Rhea" id="RHEA-COMP:9685"/>
        <dbReference type="ChEBI" id="CHEBI:15378"/>
        <dbReference type="ChEBI" id="CHEBI:16526"/>
        <dbReference type="ChEBI" id="CHEBI:64479"/>
        <dbReference type="ChEBI" id="CHEBI:78449"/>
        <dbReference type="ChEBI" id="CHEBI:78463"/>
        <dbReference type="ChEBI" id="CHEBI:78464"/>
    </reaction>
    <physiologicalReaction direction="left-to-right" evidence="50">
        <dbReference type="Rhea" id="RHEA:41853"/>
    </physiologicalReaction>
</comment>
<comment type="catalytic activity">
    <reaction evidence="22">
        <text>hexanoyl-[ACP] + malonyl-[ACP] + H(+) = 3-oxooctanoyl-[ACP] + holo-[ACP] + CO2</text>
        <dbReference type="Rhea" id="RHEA:41836"/>
        <dbReference type="Rhea" id="RHEA-COMP:9623"/>
        <dbReference type="Rhea" id="RHEA-COMP:9632"/>
        <dbReference type="Rhea" id="RHEA-COMP:9633"/>
        <dbReference type="Rhea" id="RHEA-COMP:9685"/>
        <dbReference type="ChEBI" id="CHEBI:15378"/>
        <dbReference type="ChEBI" id="CHEBI:16526"/>
        <dbReference type="ChEBI" id="CHEBI:64479"/>
        <dbReference type="ChEBI" id="CHEBI:78449"/>
        <dbReference type="ChEBI" id="CHEBI:78459"/>
        <dbReference type="ChEBI" id="CHEBI:78460"/>
    </reaction>
    <physiologicalReaction direction="left-to-right" evidence="22">
        <dbReference type="Rhea" id="RHEA:41837"/>
    </physiologicalReaction>
</comment>
<dbReference type="InterPro" id="IPR016036">
    <property type="entry name" value="Malonyl_transacylase_ACP-bd"/>
</dbReference>
<evidence type="ECO:0000256" key="48">
    <source>
        <dbReference type="ARBA" id="ARBA00049449"/>
    </source>
</evidence>
<evidence type="ECO:0000256" key="44">
    <source>
        <dbReference type="ARBA" id="ARBA00049171"/>
    </source>
</evidence>
<evidence type="ECO:0000256" key="51">
    <source>
        <dbReference type="ARBA" id="ARBA00054155"/>
    </source>
</evidence>
<dbReference type="InterPro" id="IPR018201">
    <property type="entry name" value="Ketoacyl_synth_AS"/>
</dbReference>
<comment type="catalytic activity">
    <reaction evidence="43">
        <text>decanoyl-[ACP] + malonyl-[ACP] + H(+) = 3-oxododecanoyl-[ACP] + holo-[ACP] + CO2</text>
        <dbReference type="Rhea" id="RHEA:41868"/>
        <dbReference type="Rhea" id="RHEA-COMP:9623"/>
        <dbReference type="Rhea" id="RHEA-COMP:9640"/>
        <dbReference type="Rhea" id="RHEA-COMP:9641"/>
        <dbReference type="Rhea" id="RHEA-COMP:9685"/>
        <dbReference type="ChEBI" id="CHEBI:15378"/>
        <dbReference type="ChEBI" id="CHEBI:16526"/>
        <dbReference type="ChEBI" id="CHEBI:64479"/>
        <dbReference type="ChEBI" id="CHEBI:78449"/>
        <dbReference type="ChEBI" id="CHEBI:78468"/>
        <dbReference type="ChEBI" id="CHEBI:78469"/>
    </reaction>
    <physiologicalReaction direction="left-to-right" evidence="43">
        <dbReference type="Rhea" id="RHEA:41869"/>
    </physiologicalReaction>
</comment>
<comment type="catalytic activity">
    <reaction evidence="19">
        <text>(3R)-hydroxybutanoyl-[ACP] = (2E)-butenoyl-[ACP] + H2O</text>
        <dbReference type="Rhea" id="RHEA:41808"/>
        <dbReference type="Rhea" id="RHEA-COMP:9626"/>
        <dbReference type="Rhea" id="RHEA-COMP:9627"/>
        <dbReference type="ChEBI" id="CHEBI:15377"/>
        <dbReference type="ChEBI" id="CHEBI:78451"/>
        <dbReference type="ChEBI" id="CHEBI:78453"/>
    </reaction>
    <physiologicalReaction direction="left-to-right" evidence="19">
        <dbReference type="Rhea" id="RHEA:41809"/>
    </physiologicalReaction>
</comment>
<feature type="region of interest" description="N-terminal hotdog fold" evidence="52">
    <location>
        <begin position="929"/>
        <end position="1052"/>
    </location>
</feature>
<comment type="catalytic activity">
    <reaction evidence="12">
        <text>(3R)-hydroxydodecanoyl-[ACP] = (2E)-dodecenoyl-[ACP] + H2O</text>
        <dbReference type="Rhea" id="RHEA:41876"/>
        <dbReference type="Rhea" id="RHEA-COMP:9642"/>
        <dbReference type="Rhea" id="RHEA-COMP:9643"/>
        <dbReference type="ChEBI" id="CHEBI:15377"/>
        <dbReference type="ChEBI" id="CHEBI:78470"/>
        <dbReference type="ChEBI" id="CHEBI:78472"/>
    </reaction>
    <physiologicalReaction direction="left-to-right" evidence="12">
        <dbReference type="Rhea" id="RHEA:41877"/>
    </physiologicalReaction>
</comment>
<dbReference type="PROSITE" id="PS50075">
    <property type="entry name" value="CARRIER"/>
    <property type="match status" value="1"/>
</dbReference>
<evidence type="ECO:0000256" key="13">
    <source>
        <dbReference type="ARBA" id="ARBA00023373"/>
    </source>
</evidence>
<comment type="catalytic activity">
    <reaction evidence="42">
        <text>(2E)-octadecenoyl-[ACP] + NADPH + H(+) = octadecanoyl-[ACP] + NADP(+)</text>
        <dbReference type="Rhea" id="RHEA:41928"/>
        <dbReference type="Rhea" id="RHEA-COMP:9655"/>
        <dbReference type="Rhea" id="RHEA-COMP:9656"/>
        <dbReference type="ChEBI" id="CHEBI:15378"/>
        <dbReference type="ChEBI" id="CHEBI:57783"/>
        <dbReference type="ChEBI" id="CHEBI:58349"/>
        <dbReference type="ChEBI" id="CHEBI:78489"/>
        <dbReference type="ChEBI" id="CHEBI:78495"/>
    </reaction>
    <physiologicalReaction direction="left-to-right" evidence="42">
        <dbReference type="Rhea" id="RHEA:41929"/>
    </physiologicalReaction>
</comment>
<comment type="catalytic activity">
    <reaction evidence="26">
        <text>(2E)-butenoyl-[ACP] + NADPH + H(+) = butanoyl-[ACP] + NADP(+)</text>
        <dbReference type="Rhea" id="RHEA:41812"/>
        <dbReference type="Rhea" id="RHEA-COMP:9627"/>
        <dbReference type="Rhea" id="RHEA-COMP:9628"/>
        <dbReference type="ChEBI" id="CHEBI:15378"/>
        <dbReference type="ChEBI" id="CHEBI:57783"/>
        <dbReference type="ChEBI" id="CHEBI:58349"/>
        <dbReference type="ChEBI" id="CHEBI:78453"/>
        <dbReference type="ChEBI" id="CHEBI:78454"/>
    </reaction>
    <physiologicalReaction direction="left-to-right" evidence="26">
        <dbReference type="Rhea" id="RHEA:41813"/>
    </physiologicalReaction>
</comment>
<evidence type="ECO:0000256" key="53">
    <source>
        <dbReference type="SAM" id="MobiDB-lite"/>
    </source>
</evidence>
<dbReference type="SMART" id="SM00825">
    <property type="entry name" value="PKS_KS"/>
    <property type="match status" value="1"/>
</dbReference>
<comment type="catalytic activity">
    <reaction evidence="15">
        <text>a (3R)-hydroxyacyl-[ACP] = a (2E)-enoyl-[ACP] + H2O</text>
        <dbReference type="Rhea" id="RHEA:13097"/>
        <dbReference type="Rhea" id="RHEA-COMP:9925"/>
        <dbReference type="Rhea" id="RHEA-COMP:9945"/>
        <dbReference type="ChEBI" id="CHEBI:15377"/>
        <dbReference type="ChEBI" id="CHEBI:78784"/>
        <dbReference type="ChEBI" id="CHEBI:78827"/>
        <dbReference type="EC" id="4.2.1.59"/>
    </reaction>
    <physiologicalReaction direction="left-to-right" evidence="15">
        <dbReference type="Rhea" id="RHEA:13098"/>
    </physiologicalReaction>
</comment>
<comment type="catalytic activity">
    <reaction evidence="34">
        <text>tetradecanoyl-[ACP] + H2O = tetradecanoate + holo-[ACP] + H(+)</text>
        <dbReference type="Rhea" id="RHEA:30123"/>
        <dbReference type="Rhea" id="RHEA-COMP:9648"/>
        <dbReference type="Rhea" id="RHEA-COMP:9685"/>
        <dbReference type="ChEBI" id="CHEBI:15377"/>
        <dbReference type="ChEBI" id="CHEBI:15378"/>
        <dbReference type="ChEBI" id="CHEBI:30807"/>
        <dbReference type="ChEBI" id="CHEBI:64479"/>
        <dbReference type="ChEBI" id="CHEBI:78477"/>
        <dbReference type="EC" id="3.1.2.14"/>
    </reaction>
    <physiologicalReaction direction="left-to-right" evidence="34">
        <dbReference type="Rhea" id="RHEA:30124"/>
    </physiologicalReaction>
</comment>
<keyword evidence="10" id="KW-0012">Acyltransferase</keyword>
<dbReference type="Gene3D" id="3.90.180.10">
    <property type="entry name" value="Medium-chain alcohol dehydrogenases, catalytic domain"/>
    <property type="match status" value="1"/>
</dbReference>
<dbReference type="InterPro" id="IPR036736">
    <property type="entry name" value="ACP-like_sf"/>
</dbReference>
<evidence type="ECO:0000256" key="3">
    <source>
        <dbReference type="ARBA" id="ARBA00022553"/>
    </source>
</evidence>
<evidence type="ECO:0000313" key="57">
    <source>
        <dbReference type="EMBL" id="WKN35493.1"/>
    </source>
</evidence>
<organism evidence="57">
    <name type="scientific">Roseihalotalea indica</name>
    <dbReference type="NCBI Taxonomy" id="2867963"/>
    <lineage>
        <taxon>Bacteria</taxon>
        <taxon>Pseudomonadati</taxon>
        <taxon>Bacteroidota</taxon>
        <taxon>Cytophagia</taxon>
        <taxon>Cytophagales</taxon>
        <taxon>Catalimonadaceae</taxon>
        <taxon>Roseihalotalea</taxon>
    </lineage>
</organism>
<reference evidence="57" key="2">
    <citation type="journal article" date="2024" name="Antonie Van Leeuwenhoek">
        <title>Roseihalotalea indica gen. nov., sp. nov., a halophilic Bacteroidetes from mesopelagic Southwest Indian Ocean with higher carbohydrate metabolic potential.</title>
        <authorList>
            <person name="Chen B."/>
            <person name="Zhang M."/>
            <person name="Lin D."/>
            <person name="Ye J."/>
            <person name="Tang K."/>
        </authorList>
    </citation>
    <scope>NUCLEOTIDE SEQUENCE</scope>
    <source>
        <strain evidence="57">TK19036</strain>
    </source>
</reference>
<comment type="pathway">
    <text evidence="1">Lipid metabolism.</text>
</comment>
<evidence type="ECO:0000256" key="24">
    <source>
        <dbReference type="ARBA" id="ARBA00047440"/>
    </source>
</evidence>
<evidence type="ECO:0000256" key="17">
    <source>
        <dbReference type="ARBA" id="ARBA00023399"/>
    </source>
</evidence>
<dbReference type="PROSITE" id="PS52019">
    <property type="entry name" value="PKS_MFAS_DH"/>
    <property type="match status" value="1"/>
</dbReference>
<dbReference type="SMART" id="SM00829">
    <property type="entry name" value="PKS_ER"/>
    <property type="match status" value="1"/>
</dbReference>
<comment type="catalytic activity">
    <reaction evidence="36">
        <text>a fatty acyl-[ACP] + malonyl-[ACP] + H(+) = a 3-oxoacyl-[ACP] + holo-[ACP] + CO2</text>
        <dbReference type="Rhea" id="RHEA:22836"/>
        <dbReference type="Rhea" id="RHEA-COMP:9623"/>
        <dbReference type="Rhea" id="RHEA-COMP:9685"/>
        <dbReference type="Rhea" id="RHEA-COMP:9916"/>
        <dbReference type="Rhea" id="RHEA-COMP:14125"/>
        <dbReference type="ChEBI" id="CHEBI:15378"/>
        <dbReference type="ChEBI" id="CHEBI:16526"/>
        <dbReference type="ChEBI" id="CHEBI:64479"/>
        <dbReference type="ChEBI" id="CHEBI:78449"/>
        <dbReference type="ChEBI" id="CHEBI:78776"/>
        <dbReference type="ChEBI" id="CHEBI:138651"/>
        <dbReference type="EC" id="2.3.1.41"/>
    </reaction>
    <physiologicalReaction direction="left-to-right" evidence="36">
        <dbReference type="Rhea" id="RHEA:22837"/>
    </physiologicalReaction>
</comment>
<dbReference type="InterPro" id="IPR057326">
    <property type="entry name" value="KR_dom"/>
</dbReference>
<keyword evidence="8" id="KW-0456">Lyase</keyword>
<dbReference type="GO" id="GO:0141148">
    <property type="term" value="F:enoyl-[acyl-carrier-protein] reductase (NADPH) activity"/>
    <property type="evidence" value="ECO:0007669"/>
    <property type="project" value="UniProtKB-EC"/>
</dbReference>
<comment type="catalytic activity">
    <reaction evidence="40">
        <text>hexadecanoyl-[ACP] + H2O = hexadecanoate + holo-[ACP] + H(+)</text>
        <dbReference type="Rhea" id="RHEA:41932"/>
        <dbReference type="Rhea" id="RHEA-COMP:9652"/>
        <dbReference type="Rhea" id="RHEA-COMP:9685"/>
        <dbReference type="ChEBI" id="CHEBI:7896"/>
        <dbReference type="ChEBI" id="CHEBI:15377"/>
        <dbReference type="ChEBI" id="CHEBI:15378"/>
        <dbReference type="ChEBI" id="CHEBI:64479"/>
        <dbReference type="ChEBI" id="CHEBI:78483"/>
        <dbReference type="EC" id="3.1.2.14"/>
    </reaction>
    <physiologicalReaction direction="left-to-right" evidence="40">
        <dbReference type="Rhea" id="RHEA:41933"/>
    </physiologicalReaction>
</comment>
<dbReference type="InterPro" id="IPR020841">
    <property type="entry name" value="PKS_Beta-ketoAc_synthase_dom"/>
</dbReference>
<keyword evidence="5" id="KW-0702">S-nitrosylation</keyword>
<evidence type="ECO:0000256" key="49">
    <source>
        <dbReference type="ARBA" id="ARBA00049521"/>
    </source>
</evidence>
<keyword evidence="3" id="KW-0597">Phosphoprotein</keyword>
<evidence type="ECO:0000256" key="5">
    <source>
        <dbReference type="ARBA" id="ARBA00022799"/>
    </source>
</evidence>
<dbReference type="InterPro" id="IPR049490">
    <property type="entry name" value="C883_1060-like_KR_N"/>
</dbReference>
<comment type="catalytic activity">
    <reaction evidence="24">
        <text>3-oxodecanoyl-[ACP] + NADPH + H(+) = (3R)-hydroxydecanoyl-[ACP] + NADP(+)</text>
        <dbReference type="Rhea" id="RHEA:41856"/>
        <dbReference type="Rhea" id="RHEA-COMP:9637"/>
        <dbReference type="Rhea" id="RHEA-COMP:9638"/>
        <dbReference type="ChEBI" id="CHEBI:15378"/>
        <dbReference type="ChEBI" id="CHEBI:57783"/>
        <dbReference type="ChEBI" id="CHEBI:58349"/>
        <dbReference type="ChEBI" id="CHEBI:78464"/>
        <dbReference type="ChEBI" id="CHEBI:78466"/>
    </reaction>
    <physiologicalReaction direction="left-to-right" evidence="24">
        <dbReference type="Rhea" id="RHEA:41857"/>
    </physiologicalReaction>
</comment>
<dbReference type="GO" id="GO:0019171">
    <property type="term" value="F:(3R)-hydroxyacyl-[acyl-carrier-protein] dehydratase activity"/>
    <property type="evidence" value="ECO:0007669"/>
    <property type="project" value="UniProtKB-EC"/>
</dbReference>
<dbReference type="InterPro" id="IPR013149">
    <property type="entry name" value="ADH-like_C"/>
</dbReference>
<evidence type="ECO:0000256" key="1">
    <source>
        <dbReference type="ARBA" id="ARBA00005189"/>
    </source>
</evidence>
<dbReference type="InterPro" id="IPR016035">
    <property type="entry name" value="Acyl_Trfase/lysoPLipase"/>
</dbReference>
<evidence type="ECO:0000256" key="10">
    <source>
        <dbReference type="ARBA" id="ARBA00023315"/>
    </source>
</evidence>
<dbReference type="InterPro" id="IPR036291">
    <property type="entry name" value="NAD(P)-bd_dom_sf"/>
</dbReference>
<dbReference type="Gene3D" id="3.40.50.720">
    <property type="entry name" value="NAD(P)-binding Rossmann-like Domain"/>
    <property type="match status" value="3"/>
</dbReference>
<evidence type="ECO:0000256" key="37">
    <source>
        <dbReference type="ARBA" id="ARBA00048571"/>
    </source>
</evidence>
<evidence type="ECO:0000256" key="46">
    <source>
        <dbReference type="ARBA" id="ARBA00049414"/>
    </source>
</evidence>
<evidence type="ECO:0000256" key="47">
    <source>
        <dbReference type="ARBA" id="ARBA00049422"/>
    </source>
</evidence>
<comment type="function">
    <text evidence="51">Involved in production of the polyketide antibiotic thailandamide.</text>
</comment>
<evidence type="ECO:0000259" key="55">
    <source>
        <dbReference type="PROSITE" id="PS52004"/>
    </source>
</evidence>
<dbReference type="InterPro" id="IPR001227">
    <property type="entry name" value="Ac_transferase_dom_sf"/>
</dbReference>
<dbReference type="Pfam" id="PF00550">
    <property type="entry name" value="PP-binding"/>
    <property type="match status" value="1"/>
</dbReference>
<evidence type="ECO:0000256" key="12">
    <source>
        <dbReference type="ARBA" id="ARBA00023351"/>
    </source>
</evidence>
<dbReference type="GO" id="GO:0004315">
    <property type="term" value="F:3-oxoacyl-[acyl-carrier-protein] synthase activity"/>
    <property type="evidence" value="ECO:0007669"/>
    <property type="project" value="UniProtKB-EC"/>
</dbReference>
<evidence type="ECO:0000256" key="32">
    <source>
        <dbReference type="ARBA" id="ARBA00048051"/>
    </source>
</evidence>
<dbReference type="GO" id="GO:0044550">
    <property type="term" value="P:secondary metabolite biosynthetic process"/>
    <property type="evidence" value="ECO:0007669"/>
    <property type="project" value="TreeGrafter"/>
</dbReference>
<dbReference type="SUPFAM" id="SSF52151">
    <property type="entry name" value="FabD/lysophospholipase-like"/>
    <property type="match status" value="1"/>
</dbReference>
<evidence type="ECO:0000256" key="21">
    <source>
        <dbReference type="ARBA" id="ARBA00047300"/>
    </source>
</evidence>
<feature type="compositionally biased region" description="Polar residues" evidence="53">
    <location>
        <begin position="1"/>
        <end position="18"/>
    </location>
</feature>
<dbReference type="Pfam" id="PF00975">
    <property type="entry name" value="Thioesterase"/>
    <property type="match status" value="1"/>
</dbReference>
<evidence type="ECO:0000256" key="2">
    <source>
        <dbReference type="ARBA" id="ARBA00022450"/>
    </source>
</evidence>
<dbReference type="Pfam" id="PF00107">
    <property type="entry name" value="ADH_zinc_N"/>
    <property type="match status" value="1"/>
</dbReference>
<evidence type="ECO:0000256" key="7">
    <source>
        <dbReference type="ARBA" id="ARBA00022898"/>
    </source>
</evidence>
<feature type="region of interest" description="Disordered" evidence="53">
    <location>
        <begin position="1"/>
        <end position="30"/>
    </location>
</feature>
<dbReference type="Pfam" id="PF14765">
    <property type="entry name" value="PS-DH"/>
    <property type="match status" value="1"/>
</dbReference>
<dbReference type="InterPro" id="IPR050091">
    <property type="entry name" value="PKS_NRPS_Biosynth_Enz"/>
</dbReference>
<dbReference type="Pfam" id="PF21394">
    <property type="entry name" value="Beta-ketacyl_N"/>
    <property type="match status" value="1"/>
</dbReference>
<dbReference type="InterPro" id="IPR042104">
    <property type="entry name" value="PKS_dehydratase_sf"/>
</dbReference>
<keyword evidence="2" id="KW-0596">Phosphopantetheine</keyword>
<evidence type="ECO:0000256" key="34">
    <source>
        <dbReference type="ARBA" id="ARBA00048289"/>
    </source>
</evidence>
<dbReference type="PROSITE" id="PS00012">
    <property type="entry name" value="PHOSPHOPANTETHEINE"/>
    <property type="match status" value="1"/>
</dbReference>
<comment type="catalytic activity">
    <reaction evidence="46">
        <text>3-oxohexadecanoyl-[ACP] + NADPH + H(+) = (3R)-hydroxyhexadecanoyl-[ACP] + NADP(+)</text>
        <dbReference type="Rhea" id="RHEA:41904"/>
        <dbReference type="Rhea" id="RHEA-COMP:9649"/>
        <dbReference type="Rhea" id="RHEA-COMP:9650"/>
        <dbReference type="ChEBI" id="CHEBI:15378"/>
        <dbReference type="ChEBI" id="CHEBI:57783"/>
        <dbReference type="ChEBI" id="CHEBI:58349"/>
        <dbReference type="ChEBI" id="CHEBI:78478"/>
        <dbReference type="ChEBI" id="CHEBI:78480"/>
    </reaction>
    <physiologicalReaction direction="left-to-right" evidence="46">
        <dbReference type="Rhea" id="RHEA:41905"/>
    </physiologicalReaction>
</comment>
<dbReference type="GO" id="GO:0004312">
    <property type="term" value="F:fatty acid synthase activity"/>
    <property type="evidence" value="ECO:0007669"/>
    <property type="project" value="TreeGrafter"/>
</dbReference>
<name>A0AA49GLB2_9BACT</name>
<feature type="domain" description="Ketosynthase family 3 (KS3)" evidence="55">
    <location>
        <begin position="31"/>
        <end position="459"/>
    </location>
</feature>
<evidence type="ECO:0000256" key="18">
    <source>
        <dbReference type="ARBA" id="ARBA00023401"/>
    </source>
</evidence>
<evidence type="ECO:0000256" key="15">
    <source>
        <dbReference type="ARBA" id="ARBA00023394"/>
    </source>
</evidence>
<evidence type="ECO:0000259" key="56">
    <source>
        <dbReference type="PROSITE" id="PS52019"/>
    </source>
</evidence>
<dbReference type="Gene3D" id="3.10.129.110">
    <property type="entry name" value="Polyketide synthase dehydratase"/>
    <property type="match status" value="1"/>
</dbReference>
<dbReference type="GO" id="GO:0004316">
    <property type="term" value="F:3-oxoacyl-[acyl-carrier-protein] reductase (NADPH) activity"/>
    <property type="evidence" value="ECO:0007669"/>
    <property type="project" value="UniProtKB-EC"/>
</dbReference>
<evidence type="ECO:0000256" key="36">
    <source>
        <dbReference type="ARBA" id="ARBA00048506"/>
    </source>
</evidence>
<evidence type="ECO:0000256" key="43">
    <source>
        <dbReference type="ARBA" id="ARBA00049109"/>
    </source>
</evidence>
<dbReference type="GO" id="GO:0004313">
    <property type="term" value="F:[acyl-carrier-protein] S-acetyltransferase activity"/>
    <property type="evidence" value="ECO:0007669"/>
    <property type="project" value="UniProtKB-EC"/>
</dbReference>
<evidence type="ECO:0000256" key="50">
    <source>
        <dbReference type="ARBA" id="ARBA00049533"/>
    </source>
</evidence>
<feature type="active site" description="Proton donor; for dehydratase activity" evidence="52">
    <location>
        <position position="1128"/>
    </location>
</feature>
<dbReference type="Pfam" id="PF02801">
    <property type="entry name" value="Ketoacyl-synt_C"/>
    <property type="match status" value="1"/>
</dbReference>
<evidence type="ECO:0000256" key="14">
    <source>
        <dbReference type="ARBA" id="ARBA00023388"/>
    </source>
</evidence>
<comment type="catalytic activity">
    <reaction evidence="29">
        <text>(2E)-hexenoyl-[ACP] + NADPH + H(+) = hexanoyl-[ACP] + NADP(+)</text>
        <dbReference type="Rhea" id="RHEA:41832"/>
        <dbReference type="Rhea" id="RHEA-COMP:9631"/>
        <dbReference type="Rhea" id="RHEA-COMP:9632"/>
        <dbReference type="ChEBI" id="CHEBI:15378"/>
        <dbReference type="ChEBI" id="CHEBI:57783"/>
        <dbReference type="ChEBI" id="CHEBI:58349"/>
        <dbReference type="ChEBI" id="CHEBI:78458"/>
        <dbReference type="ChEBI" id="CHEBI:78459"/>
    </reaction>
    <physiologicalReaction direction="left-to-right" evidence="29">
        <dbReference type="Rhea" id="RHEA:41833"/>
    </physiologicalReaction>
</comment>
<dbReference type="InterPro" id="IPR009081">
    <property type="entry name" value="PP-bd_ACP"/>
</dbReference>
<evidence type="ECO:0000256" key="22">
    <source>
        <dbReference type="ARBA" id="ARBA00047394"/>
    </source>
</evidence>
<dbReference type="SMART" id="SM00822">
    <property type="entry name" value="PKS_KR"/>
    <property type="match status" value="1"/>
</dbReference>
<dbReference type="InterPro" id="IPR016039">
    <property type="entry name" value="Thiolase-like"/>
</dbReference>
<comment type="catalytic activity">
    <reaction evidence="39">
        <text>holo-[ACP] + acetyl-CoA = acetyl-[ACP] + CoA</text>
        <dbReference type="Rhea" id="RHEA:41788"/>
        <dbReference type="Rhea" id="RHEA-COMP:9621"/>
        <dbReference type="Rhea" id="RHEA-COMP:9685"/>
        <dbReference type="ChEBI" id="CHEBI:57287"/>
        <dbReference type="ChEBI" id="CHEBI:57288"/>
        <dbReference type="ChEBI" id="CHEBI:64479"/>
        <dbReference type="ChEBI" id="CHEBI:78446"/>
        <dbReference type="EC" id="2.3.1.38"/>
    </reaction>
    <physiologicalReaction direction="left-to-right" evidence="39">
        <dbReference type="Rhea" id="RHEA:41789"/>
    </physiologicalReaction>
</comment>
<dbReference type="SUPFAM" id="SSF55048">
    <property type="entry name" value="Probable ACP-binding domain of malonyl-CoA ACP transacylase"/>
    <property type="match status" value="1"/>
</dbReference>
<dbReference type="Gene3D" id="3.40.47.10">
    <property type="match status" value="1"/>
</dbReference>
<evidence type="ECO:0000256" key="28">
    <source>
        <dbReference type="ARBA" id="ARBA00047810"/>
    </source>
</evidence>
<comment type="catalytic activity">
    <reaction evidence="38">
        <text>a 2,3-saturated acyl-[ACP] + NADP(+) = a (2E)-enoyl-[ACP] + NADPH + H(+)</text>
        <dbReference type="Rhea" id="RHEA:22564"/>
        <dbReference type="Rhea" id="RHEA-COMP:9925"/>
        <dbReference type="Rhea" id="RHEA-COMP:9926"/>
        <dbReference type="ChEBI" id="CHEBI:15378"/>
        <dbReference type="ChEBI" id="CHEBI:57783"/>
        <dbReference type="ChEBI" id="CHEBI:58349"/>
        <dbReference type="ChEBI" id="CHEBI:78784"/>
        <dbReference type="ChEBI" id="CHEBI:78785"/>
        <dbReference type="EC" id="1.3.1.39"/>
    </reaction>
    <physiologicalReaction direction="right-to-left" evidence="38">
        <dbReference type="Rhea" id="RHEA:22566"/>
    </physiologicalReaction>
</comment>
<evidence type="ECO:0000256" key="20">
    <source>
        <dbReference type="ARBA" id="ARBA00023442"/>
    </source>
</evidence>
<dbReference type="Pfam" id="PF00698">
    <property type="entry name" value="Acyl_transf_1"/>
    <property type="match status" value="1"/>
</dbReference>
<comment type="catalytic activity">
    <reaction evidence="30">
        <text>3-oxobutanoyl-[ACP] + NADPH + H(+) = (3R)-hydroxybutanoyl-[ACP] + NADP(+)</text>
        <dbReference type="Rhea" id="RHEA:41804"/>
        <dbReference type="Rhea" id="RHEA-COMP:9625"/>
        <dbReference type="Rhea" id="RHEA-COMP:9626"/>
        <dbReference type="ChEBI" id="CHEBI:15378"/>
        <dbReference type="ChEBI" id="CHEBI:57783"/>
        <dbReference type="ChEBI" id="CHEBI:58349"/>
        <dbReference type="ChEBI" id="CHEBI:78450"/>
        <dbReference type="ChEBI" id="CHEBI:78451"/>
    </reaction>
    <physiologicalReaction direction="left-to-right" evidence="30">
        <dbReference type="Rhea" id="RHEA:41805"/>
    </physiologicalReaction>
</comment>
<dbReference type="FunFam" id="3.40.47.10:FF:000019">
    <property type="entry name" value="Polyketide synthase type I"/>
    <property type="match status" value="1"/>
</dbReference>
<evidence type="ECO:0000256" key="30">
    <source>
        <dbReference type="ARBA" id="ARBA00047953"/>
    </source>
</evidence>
<dbReference type="InterPro" id="IPR014031">
    <property type="entry name" value="Ketoacyl_synth_C"/>
</dbReference>
<comment type="catalytic activity">
    <reaction evidence="45">
        <text>3-oxododecanoyl-[ACP] + NADPH + H(+) = (3R)-hydroxydodecanoyl-[ACP] + NADP(+)</text>
        <dbReference type="Rhea" id="RHEA:41872"/>
        <dbReference type="Rhea" id="RHEA-COMP:9641"/>
        <dbReference type="Rhea" id="RHEA-COMP:9642"/>
        <dbReference type="ChEBI" id="CHEBI:15378"/>
        <dbReference type="ChEBI" id="CHEBI:57783"/>
        <dbReference type="ChEBI" id="CHEBI:58349"/>
        <dbReference type="ChEBI" id="CHEBI:78469"/>
        <dbReference type="ChEBI" id="CHEBI:78470"/>
    </reaction>
    <physiologicalReaction direction="left-to-right" evidence="45">
        <dbReference type="Rhea" id="RHEA:41873"/>
    </physiologicalReaction>
</comment>
<dbReference type="InterPro" id="IPR020806">
    <property type="entry name" value="PKS_PP-bd"/>
</dbReference>
<dbReference type="InterPro" id="IPR001031">
    <property type="entry name" value="Thioesterase"/>
</dbReference>
<dbReference type="InterPro" id="IPR011032">
    <property type="entry name" value="GroES-like_sf"/>
</dbReference>
<comment type="catalytic activity">
    <reaction evidence="35">
        <text>(2E)-octenoyl-[ACP] + NADPH + H(+) = octanoyl-[ACP] + NADP(+)</text>
        <dbReference type="Rhea" id="RHEA:41848"/>
        <dbReference type="Rhea" id="RHEA-COMP:9635"/>
        <dbReference type="Rhea" id="RHEA-COMP:9636"/>
        <dbReference type="ChEBI" id="CHEBI:15378"/>
        <dbReference type="ChEBI" id="CHEBI:57783"/>
        <dbReference type="ChEBI" id="CHEBI:58349"/>
        <dbReference type="ChEBI" id="CHEBI:78462"/>
        <dbReference type="ChEBI" id="CHEBI:78463"/>
    </reaction>
    <physiologicalReaction direction="left-to-right" evidence="35">
        <dbReference type="Rhea" id="RHEA:41849"/>
    </physiologicalReaction>
</comment>
<evidence type="ECO:0000256" key="40">
    <source>
        <dbReference type="ARBA" id="ARBA00048704"/>
    </source>
</evidence>
<comment type="function">
    <text evidence="20">Fatty acid synthetase is a multifunctional enzyme that catalyzes the de novo biosynthesis of long-chain saturated fatty acids starting from acetyl-CoA and malonyl-CoA in the presence of NADPH. This multifunctional protein contains 7 catalytic activities and a site for the binding of the prosthetic group 4'-phosphopantetheine of the acyl carrier protein ([ACP]) domain.</text>
</comment>
<dbReference type="SMART" id="SM00823">
    <property type="entry name" value="PKS_PP"/>
    <property type="match status" value="1"/>
</dbReference>
<dbReference type="Pfam" id="PF00109">
    <property type="entry name" value="ketoacyl-synt"/>
    <property type="match status" value="1"/>
</dbReference>
<dbReference type="SUPFAM" id="SSF53474">
    <property type="entry name" value="alpha/beta-Hydrolases"/>
    <property type="match status" value="1"/>
</dbReference>
<evidence type="ECO:0000256" key="26">
    <source>
        <dbReference type="ARBA" id="ARBA00047500"/>
    </source>
</evidence>
<dbReference type="SUPFAM" id="SSF50129">
    <property type="entry name" value="GroES-like"/>
    <property type="match status" value="1"/>
</dbReference>
<dbReference type="GO" id="GO:0031177">
    <property type="term" value="F:phosphopantetheine binding"/>
    <property type="evidence" value="ECO:0007669"/>
    <property type="project" value="InterPro"/>
</dbReference>
<dbReference type="InterPro" id="IPR014030">
    <property type="entry name" value="Ketoacyl_synth_N"/>
</dbReference>
<evidence type="ECO:0000256" key="35">
    <source>
        <dbReference type="ARBA" id="ARBA00048420"/>
    </source>
</evidence>
<dbReference type="Gene3D" id="3.40.366.10">
    <property type="entry name" value="Malonyl-Coenzyme A Acyl Carrier Protein, domain 2"/>
    <property type="match status" value="1"/>
</dbReference>
<evidence type="ECO:0000256" key="33">
    <source>
        <dbReference type="ARBA" id="ARBA00048281"/>
    </source>
</evidence>
<dbReference type="InterPro" id="IPR020843">
    <property type="entry name" value="ER"/>
</dbReference>
<dbReference type="PANTHER" id="PTHR43775">
    <property type="entry name" value="FATTY ACID SYNTHASE"/>
    <property type="match status" value="1"/>
</dbReference>
<evidence type="ECO:0000256" key="11">
    <source>
        <dbReference type="ARBA" id="ARBA00023332"/>
    </source>
</evidence>
<gene>
    <name evidence="57" type="ORF">K4G66_24265</name>
</gene>
<comment type="catalytic activity">
    <reaction evidence="16">
        <text>(3R)-hydroxytetradecanoyl-[ACP] = (2E)-tetradecenoyl-[ACP] + H2O</text>
        <dbReference type="Rhea" id="RHEA:41892"/>
        <dbReference type="Rhea" id="RHEA-COMP:9646"/>
        <dbReference type="Rhea" id="RHEA-COMP:9647"/>
        <dbReference type="ChEBI" id="CHEBI:15377"/>
        <dbReference type="ChEBI" id="CHEBI:78474"/>
        <dbReference type="ChEBI" id="CHEBI:78475"/>
    </reaction>
    <physiologicalReaction direction="left-to-right" evidence="16">
        <dbReference type="Rhea" id="RHEA:41893"/>
    </physiologicalReaction>
</comment>
<sequence>MSTSSAHAQGTPVSTPSSKEAHHRKAKSTKREPIAIIGIGCRFPGDVNDPDAFWKMLAKGKNAITSVPADRWNLSKFYDPNPDKAGKVKSAKGGFITDIANFDAEFFNIFPAEANRLDPQQRMLLEVTYQALEDAGIKMEDISGTKTAVYTGLFMSDYWDIQASSAQREAVSPHVAMGASRTGAANRVSYLYNLKGPSVTLDTACSSSLVGVHLACQSIWSGESTMALAGGVNAILRPESSIIMSKGNFLSPDGYCKTFDQRANGYVRSEGCGVVVLKPLSQAKADGDPIYACILGSAVNQDGFTEEGFTVPSISSQVDMLKTAYAHAGVDPKDVAYIEAHGTGTPVGDPKETNAFGEVIGKDRSQEEKCWVGSIKTNIGHTEAAAGVAGLIKLALVLKNKQVPQNLHFETPNPAIPFDKYRLKVPTQLTDLSNQDKPLIGGVNSFGAGGTNAHVVLSEFEPETVYNDQPQTIEEQSKVELFTISARSNEALKANAAQYVDYLATATATLADICFTAGARRSVFDHRLSVAARTKEELQEKLQAFLLEETRPGMFQQKATREHIPKIGFIFSGQGPQWYAMGQQLLQSSLLFRDVIMQIDEGFRKLANWSLLEEMSRDEATSRVSETRIAQPAIMAIQIGLTELWKSWGVTPEGCVGHSIGEVAAAYAAGSLTLDQAVEVIFHRSRGQNQATDKGKMLAAALTIEEAHKAIAGVEDVVSIAAINGPSMLTFSGDAEPLEKIAKRLEEKDVFCRFLRVNVPFHSHHMEPLKEELIESLVHLQPSAAKIPLYSTVTGKQEDGLHLLSGYWYQNVREPVYFTDALAQMADDGFNTFIEIAPHPVLTIGATDLLKLKNVKNAFIIPSLRRKEDEAITLAGSLGMLYTQGYCINWKQFMSSGNFVKLPAYAWQHERYWFEPEAQEKDRIEKPEHPYLINETVSSINSNHRIWNVGLSAKVFPYLQDHKVDGAIVFPGTGHLEIAISAGKLSFPQASVSLEDIHFEKAFFLPEDGNQLETRLEIVNEEGAYHLCSRPNATSEWTQHSRGKINYFDSFVQPDPVPVKPLLEKLKNKVSIPDFYVGLKDAGLNYGDTFRRAQKIWVDDQEILAAISLSQQTTYGLDQYHVHPAMLDACLHTIFAARENTEDQPRGIYLPVHIRRYQVFSKPSEQVWTYVNVTEASDNYLKGDYQIIDKDGNLCAVIEGLTCKYIQGSRGEESKELYDGLYEYHWELLEQTDEANIDSTQPSLNDFYLLFSDKGSVAKSLVEQFQADKRSFVQVLKGDCFEEIHETVYQVNPNSEKDIQTLFDTIGARGIQIKSMLYLWGLDAQLEQTTDTISFVEQQSELIAGTMNLLRTIDQHNMKSGLVIVTQGAEAIAEESGPVNYTQAALFGMGRVLINENPYVPVKIIDIPQGFVSQEQSALYTELVERKFKYTELALRGSQVFIRKLAAVDKSDATERASHQFLAKGTSFQTVVKQVGGEKSIEFYKVEQSALGNDEVQLNVHAVGLGDMTSPVSTGEKVSQALGKACVGLVKNVGSEVNHVKVGDTVIAWRDQALTGCITVKGSQVVNKPSMLSAEQAANLPFSYITAWYALCDLAHLEKGDRVLIHTAQWDTGLAAIRVAQFMGADIIATANGTARKEYLAELGVPLVLDEQNTDFQQQVMAITEGKGVQLVFNSLPGIGATRSQRCLAAFGSYIEVNMAESANGNVSATQKNIARFSVDTEQLLRHKPRRAQQIMQEVASLFESSDLKPFSVASYPIQSVAEAMAVAEDGNNVRQIAITLDDSPITVMPSQTLVLPSEGTYIVTGGASGFGLEVARWLTTKGAKSLVLLSRSGCKTDYDREVVAQMRADGIDVYPFNLDITSLSDLSKVVGYIQNHLPPLKGIIHSAAMIDDQPISKMSQELFMKVFMPKAIGAWNLHEVSKDISLDFFLMFSSISAVFGFPGQTNYSSANNFLDRLAAYRQSIGLSGSAINLGVLGAYAGMSKDDGRLIQALINQGWEPLSLKEVTDMMENVILHQPVARMAANLDWKRFRDFYYNLKDDSRFAHLMEEAALAGASQGGSSLLDKLEATPDPEKVSFLEENLAVALAKILGVTREKIETTISVTKIGLDSLMLNQLRNWIQQKLEINFPLMKIAKGPSILELAGQLLEDLSSDKVSSEASQDTTGIASEDDIEIYNKWLVRKKDQKREKANYRIFCIHPVGAGASMFSHFIYNPPKDAEVLAFQLPGRENRIDEPHYEDVSTLVKDMAHVMEPLLDKPFIIFGHSFGGMVGYELIRYLKKNIGKTPIQFFISGTIAPQLTKKWKERDVISETAILTNSEERLLSLMSYIDDVNFLKKILPVMRKDMNMIMNYVYNPNGKLEMPITAFAADKDDVVYPKEVEQWKEQTNSNFTLEVLEGDHWFLSRNKDLVSQRLTEAIQPVISVN</sequence>
<keyword evidence="4" id="KW-0808">Transferase</keyword>
<comment type="catalytic activity">
    <reaction evidence="44">
        <text>(2E)-tetradecenoyl-[ACP] + NADPH + H(+) = tetradecanoyl-[ACP] + NADP(+)</text>
        <dbReference type="Rhea" id="RHEA:41896"/>
        <dbReference type="Rhea" id="RHEA-COMP:9647"/>
        <dbReference type="Rhea" id="RHEA-COMP:9648"/>
        <dbReference type="ChEBI" id="CHEBI:15378"/>
        <dbReference type="ChEBI" id="CHEBI:57783"/>
        <dbReference type="ChEBI" id="CHEBI:58349"/>
        <dbReference type="ChEBI" id="CHEBI:78475"/>
        <dbReference type="ChEBI" id="CHEBI:78477"/>
    </reaction>
    <physiologicalReaction direction="left-to-right" evidence="44">
        <dbReference type="Rhea" id="RHEA:41897"/>
    </physiologicalReaction>
</comment>
<dbReference type="EMBL" id="CP120682">
    <property type="protein sequence ID" value="WKN35493.1"/>
    <property type="molecule type" value="Genomic_DNA"/>
</dbReference>
<comment type="catalytic activity">
    <reaction evidence="28">
        <text>(2E)-hexadecenoyl-[ACP] + NADPH + H(+) = hexadecanoyl-[ACP] + NADP(+)</text>
        <dbReference type="Rhea" id="RHEA:41912"/>
        <dbReference type="Rhea" id="RHEA-COMP:9651"/>
        <dbReference type="Rhea" id="RHEA-COMP:9652"/>
        <dbReference type="ChEBI" id="CHEBI:15378"/>
        <dbReference type="ChEBI" id="CHEBI:57783"/>
        <dbReference type="ChEBI" id="CHEBI:58349"/>
        <dbReference type="ChEBI" id="CHEBI:78481"/>
        <dbReference type="ChEBI" id="CHEBI:78483"/>
    </reaction>
    <physiologicalReaction direction="left-to-right" evidence="28">
        <dbReference type="Rhea" id="RHEA:41913"/>
    </physiologicalReaction>
</comment>
<evidence type="ECO:0000256" key="52">
    <source>
        <dbReference type="PROSITE-ProRule" id="PRU01363"/>
    </source>
</evidence>
<evidence type="ECO:0000256" key="39">
    <source>
        <dbReference type="ARBA" id="ARBA00048691"/>
    </source>
</evidence>
<dbReference type="Gene3D" id="1.10.1200.10">
    <property type="entry name" value="ACP-like"/>
    <property type="match status" value="1"/>
</dbReference>
<comment type="catalytic activity">
    <reaction evidence="49">
        <text>(2E)-decenoyl-[ACP] + NADPH + H(+) = decanoyl-[ACP] + NADP(+)</text>
        <dbReference type="Rhea" id="RHEA:41864"/>
        <dbReference type="Rhea" id="RHEA-COMP:9639"/>
        <dbReference type="Rhea" id="RHEA-COMP:9640"/>
        <dbReference type="ChEBI" id="CHEBI:15378"/>
        <dbReference type="ChEBI" id="CHEBI:57783"/>
        <dbReference type="ChEBI" id="CHEBI:58349"/>
        <dbReference type="ChEBI" id="CHEBI:78467"/>
        <dbReference type="ChEBI" id="CHEBI:78468"/>
    </reaction>
    <physiologicalReaction direction="left-to-right" evidence="49">
        <dbReference type="Rhea" id="RHEA:41865"/>
    </physiologicalReaction>
</comment>
<evidence type="ECO:0000256" key="6">
    <source>
        <dbReference type="ARBA" id="ARBA00022857"/>
    </source>
</evidence>
<dbReference type="Pfam" id="PF08659">
    <property type="entry name" value="KR"/>
    <property type="match status" value="1"/>
</dbReference>
<keyword evidence="7" id="KW-0663">Pyridoxal phosphate</keyword>
<dbReference type="InterPro" id="IPR029058">
    <property type="entry name" value="AB_hydrolase_fold"/>
</dbReference>
<comment type="catalytic activity">
    <reaction evidence="47">
        <text>3-oxooctanoyl-[ACP] + NADPH + H(+) = (3R)-hydroxyoctanoyl-[ACP] + NADP(+)</text>
        <dbReference type="Rhea" id="RHEA:41840"/>
        <dbReference type="Rhea" id="RHEA-COMP:9633"/>
        <dbReference type="Rhea" id="RHEA-COMP:9634"/>
        <dbReference type="ChEBI" id="CHEBI:15378"/>
        <dbReference type="ChEBI" id="CHEBI:57783"/>
        <dbReference type="ChEBI" id="CHEBI:58349"/>
        <dbReference type="ChEBI" id="CHEBI:78460"/>
        <dbReference type="ChEBI" id="CHEBI:78461"/>
    </reaction>
    <physiologicalReaction direction="left-to-right" evidence="47">
        <dbReference type="Rhea" id="RHEA:41841"/>
    </physiologicalReaction>
</comment>
<keyword evidence="6" id="KW-0521">NADP</keyword>
<dbReference type="InterPro" id="IPR049551">
    <property type="entry name" value="PKS_DH_C"/>
</dbReference>
<feature type="domain" description="Carrier" evidence="54">
    <location>
        <begin position="2075"/>
        <end position="2152"/>
    </location>
</feature>
<protein>
    <submittedName>
        <fullName evidence="57">Type I polyketide synthase</fullName>
    </submittedName>
</protein>
<dbReference type="FunFam" id="3.40.366.10:FF:000002">
    <property type="entry name" value="Probable polyketide synthase 2"/>
    <property type="match status" value="1"/>
</dbReference>
<dbReference type="Gene3D" id="3.30.70.3290">
    <property type="match status" value="1"/>
</dbReference>
<feature type="active site" description="Proton acceptor; for dehydratase activity" evidence="52">
    <location>
        <position position="962"/>
    </location>
</feature>
<proteinExistence type="predicted"/>
<dbReference type="SUPFAM" id="SSF53901">
    <property type="entry name" value="Thiolase-like"/>
    <property type="match status" value="1"/>
</dbReference>
<evidence type="ECO:0000256" key="9">
    <source>
        <dbReference type="ARBA" id="ARBA00023268"/>
    </source>
</evidence>
<dbReference type="InterPro" id="IPR006162">
    <property type="entry name" value="Ppantetheine_attach_site"/>
</dbReference>
<dbReference type="CDD" id="cd05195">
    <property type="entry name" value="enoyl_red"/>
    <property type="match status" value="1"/>
</dbReference>
<dbReference type="SUPFAM" id="SSF47336">
    <property type="entry name" value="ACP-like"/>
    <property type="match status" value="1"/>
</dbReference>
<dbReference type="PANTHER" id="PTHR43775:SF37">
    <property type="entry name" value="SI:DKEY-61P9.11"/>
    <property type="match status" value="1"/>
</dbReference>
<comment type="catalytic activity">
    <reaction evidence="41">
        <text>3-oxotetradecanoyl-[ACP] + NADPH + H(+) = (3R)-hydroxytetradecanoyl-[ACP] + NADP(+)</text>
        <dbReference type="Rhea" id="RHEA:41888"/>
        <dbReference type="Rhea" id="RHEA-COMP:9645"/>
        <dbReference type="Rhea" id="RHEA-COMP:9646"/>
        <dbReference type="ChEBI" id="CHEBI:15378"/>
        <dbReference type="ChEBI" id="CHEBI:57783"/>
        <dbReference type="ChEBI" id="CHEBI:58349"/>
        <dbReference type="ChEBI" id="CHEBI:78473"/>
        <dbReference type="ChEBI" id="CHEBI:78474"/>
    </reaction>
    <physiologicalReaction direction="left-to-right" evidence="41">
        <dbReference type="Rhea" id="RHEA:41889"/>
    </physiologicalReaction>
</comment>
<evidence type="ECO:0000259" key="54">
    <source>
        <dbReference type="PROSITE" id="PS50075"/>
    </source>
</evidence>
<evidence type="ECO:0000256" key="4">
    <source>
        <dbReference type="ARBA" id="ARBA00022679"/>
    </source>
</evidence>
<evidence type="ECO:0000256" key="31">
    <source>
        <dbReference type="ARBA" id="ARBA00047961"/>
    </source>
</evidence>